<evidence type="ECO:0000256" key="1">
    <source>
        <dbReference type="SAM" id="MobiDB-lite"/>
    </source>
</evidence>
<dbReference type="InterPro" id="IPR021508">
    <property type="entry name" value="Gp17-like"/>
</dbReference>
<feature type="region of interest" description="Disordered" evidence="1">
    <location>
        <begin position="1"/>
        <end position="86"/>
    </location>
</feature>
<sequence>MASPTGGSSRRPTRRAPSLNTGNPHAQFRDPGAGQGLPARGRRGRAGFPADRRRRGAGRAGGRGRHERRQSRAAAPGGADPGLPRLRASRRREAAAAVAGRAVDRAVPAGAAVSAEIALAGALAQRLAAAPAVAAIVGTRVHAAPPRMLTYPCVSVGRIESRPVGEGDLLEHVVTITCASRFGGPEEARAMVAAARLALHDAAPAVEGRVLASLKVRFSDVFAAADDELTLGVLRVRAVSEPA</sequence>
<dbReference type="Pfam" id="PF11367">
    <property type="entry name" value="Tail_completion_gp17"/>
    <property type="match status" value="1"/>
</dbReference>
<dbReference type="AlphaFoldDB" id="A0A2T9J9K3"/>
<organism evidence="2 3">
    <name type="scientific">Caulobacter radicis</name>
    <dbReference type="NCBI Taxonomy" id="2172650"/>
    <lineage>
        <taxon>Bacteria</taxon>
        <taxon>Pseudomonadati</taxon>
        <taxon>Pseudomonadota</taxon>
        <taxon>Alphaproteobacteria</taxon>
        <taxon>Caulobacterales</taxon>
        <taxon>Caulobacteraceae</taxon>
        <taxon>Caulobacter</taxon>
    </lineage>
</organism>
<reference evidence="2 3" key="1">
    <citation type="submission" date="2018-04" db="EMBL/GenBank/DDBJ databases">
        <title>The genome sequence of Caulobacter sp. 736.</title>
        <authorList>
            <person name="Gao J."/>
            <person name="Sun J."/>
        </authorList>
    </citation>
    <scope>NUCLEOTIDE SEQUENCE [LARGE SCALE GENOMIC DNA]</scope>
    <source>
        <strain evidence="2 3">736</strain>
    </source>
</reference>
<keyword evidence="3" id="KW-1185">Reference proteome</keyword>
<evidence type="ECO:0000313" key="3">
    <source>
        <dbReference type="Proteomes" id="UP000244913"/>
    </source>
</evidence>
<dbReference type="InterPro" id="IPR053745">
    <property type="entry name" value="Viral_Tail_Comp_sf"/>
</dbReference>
<gene>
    <name evidence="2" type="ORF">DDF65_15310</name>
</gene>
<evidence type="ECO:0000313" key="2">
    <source>
        <dbReference type="EMBL" id="PVM78509.1"/>
    </source>
</evidence>
<proteinExistence type="predicted"/>
<comment type="caution">
    <text evidence="2">The sequence shown here is derived from an EMBL/GenBank/DDBJ whole genome shotgun (WGS) entry which is preliminary data.</text>
</comment>
<feature type="compositionally biased region" description="Basic residues" evidence="1">
    <location>
        <begin position="52"/>
        <end position="71"/>
    </location>
</feature>
<accession>A0A2T9J9K3</accession>
<feature type="compositionally biased region" description="Polar residues" evidence="1">
    <location>
        <begin position="1"/>
        <end position="10"/>
    </location>
</feature>
<name>A0A2T9J9K3_9CAUL</name>
<dbReference type="EMBL" id="QDKP01000047">
    <property type="protein sequence ID" value="PVM78509.1"/>
    <property type="molecule type" value="Genomic_DNA"/>
</dbReference>
<dbReference type="Gene3D" id="3.30.2000.30">
    <property type="match status" value="1"/>
</dbReference>
<feature type="compositionally biased region" description="Low complexity" evidence="1">
    <location>
        <begin position="72"/>
        <end position="86"/>
    </location>
</feature>
<dbReference type="Proteomes" id="UP000244913">
    <property type="component" value="Unassembled WGS sequence"/>
</dbReference>
<protein>
    <submittedName>
        <fullName evidence="2">DUF3168 domain-containing protein</fullName>
    </submittedName>
</protein>